<evidence type="ECO:0000313" key="2">
    <source>
        <dbReference type="EMBL" id="CAL1594500.1"/>
    </source>
</evidence>
<keyword evidence="3" id="KW-1185">Reference proteome</keyword>
<accession>A0AAV2KWP8</accession>
<sequence>MHCLRFDSAHWAAVSADRATRKSVSITSKFWRKWQRQKQQLDPGGPSRTEEDPGGPLTNPDTADRALPCAQRCSLDRSRILPN</sequence>
<evidence type="ECO:0000256" key="1">
    <source>
        <dbReference type="SAM" id="MobiDB-lite"/>
    </source>
</evidence>
<protein>
    <submittedName>
        <fullName evidence="2">Uncharacterized protein</fullName>
    </submittedName>
</protein>
<name>A0AAV2KWP8_KNICA</name>
<proteinExistence type="predicted"/>
<feature type="region of interest" description="Disordered" evidence="1">
    <location>
        <begin position="34"/>
        <end position="68"/>
    </location>
</feature>
<dbReference type="AlphaFoldDB" id="A0AAV2KWP8"/>
<evidence type="ECO:0000313" key="3">
    <source>
        <dbReference type="Proteomes" id="UP001497482"/>
    </source>
</evidence>
<dbReference type="Proteomes" id="UP001497482">
    <property type="component" value="Chromosome 20"/>
</dbReference>
<dbReference type="EMBL" id="OZ035842">
    <property type="protein sequence ID" value="CAL1594500.1"/>
    <property type="molecule type" value="Genomic_DNA"/>
</dbReference>
<gene>
    <name evidence="2" type="ORF">KC01_LOCUS23455</name>
</gene>
<organism evidence="2 3">
    <name type="scientific">Knipowitschia caucasica</name>
    <name type="common">Caucasian dwarf goby</name>
    <name type="synonym">Pomatoschistus caucasicus</name>
    <dbReference type="NCBI Taxonomy" id="637954"/>
    <lineage>
        <taxon>Eukaryota</taxon>
        <taxon>Metazoa</taxon>
        <taxon>Chordata</taxon>
        <taxon>Craniata</taxon>
        <taxon>Vertebrata</taxon>
        <taxon>Euteleostomi</taxon>
        <taxon>Actinopterygii</taxon>
        <taxon>Neopterygii</taxon>
        <taxon>Teleostei</taxon>
        <taxon>Neoteleostei</taxon>
        <taxon>Acanthomorphata</taxon>
        <taxon>Gobiaria</taxon>
        <taxon>Gobiiformes</taxon>
        <taxon>Gobioidei</taxon>
        <taxon>Gobiidae</taxon>
        <taxon>Gobiinae</taxon>
        <taxon>Knipowitschia</taxon>
    </lineage>
</organism>
<reference evidence="2 3" key="1">
    <citation type="submission" date="2024-04" db="EMBL/GenBank/DDBJ databases">
        <authorList>
            <person name="Waldvogel A.-M."/>
            <person name="Schoenle A."/>
        </authorList>
    </citation>
    <scope>NUCLEOTIDE SEQUENCE [LARGE SCALE GENOMIC DNA]</scope>
</reference>